<gene>
    <name evidence="3" type="ORF">GCM10011511_48010</name>
</gene>
<feature type="transmembrane region" description="Helical" evidence="1">
    <location>
        <begin position="323"/>
        <end position="344"/>
    </location>
</feature>
<keyword evidence="1" id="KW-0812">Transmembrane</keyword>
<dbReference type="SUPFAM" id="SSF52540">
    <property type="entry name" value="P-loop containing nucleoside triphosphate hydrolases"/>
    <property type="match status" value="1"/>
</dbReference>
<dbReference type="PANTHER" id="PTHR13696:SF99">
    <property type="entry name" value="COBYRINIC ACID AC-DIAMIDE SYNTHASE"/>
    <property type="match status" value="1"/>
</dbReference>
<dbReference type="InterPro" id="IPR027417">
    <property type="entry name" value="P-loop_NTPase"/>
</dbReference>
<name>A0A8J2UHX9_9BACT</name>
<keyword evidence="1" id="KW-0472">Membrane</keyword>
<keyword evidence="1" id="KW-1133">Transmembrane helix</keyword>
<dbReference type="Pfam" id="PF13614">
    <property type="entry name" value="AAA_31"/>
    <property type="match status" value="1"/>
</dbReference>
<reference evidence="3" key="2">
    <citation type="submission" date="2020-09" db="EMBL/GenBank/DDBJ databases">
        <authorList>
            <person name="Sun Q."/>
            <person name="Zhou Y."/>
        </authorList>
    </citation>
    <scope>NUCLEOTIDE SEQUENCE</scope>
    <source>
        <strain evidence="3">CGMCC 1.15448</strain>
    </source>
</reference>
<proteinExistence type="predicted"/>
<dbReference type="PANTHER" id="PTHR13696">
    <property type="entry name" value="P-LOOP CONTAINING NUCLEOSIDE TRIPHOSPHATE HYDROLASE"/>
    <property type="match status" value="1"/>
</dbReference>
<feature type="domain" description="AAA" evidence="2">
    <location>
        <begin position="4"/>
        <end position="165"/>
    </location>
</feature>
<feature type="transmembrane region" description="Helical" evidence="1">
    <location>
        <begin position="292"/>
        <end position="311"/>
    </location>
</feature>
<evidence type="ECO:0000313" key="3">
    <source>
        <dbReference type="EMBL" id="GGB18618.1"/>
    </source>
</evidence>
<sequence length="382" mass="43784">MVSPKGGSGKTLLTCTFASFLNSLGKKVLIVDVDPITNGLTLFYLKEVYSQCKIAASELRKPSGTFDMTTVLTPLEIVKLPDGVHMIPATFSFFKTESTDISTFHARLLQIEGEFSDKYDYIFWDTSSGSGIHTNVAMRREISDAVVIVSEYDALSTVGVDRLKALFGEELTSNRISVLLNKMLPDFVRTFEILLKSDRHLSPIPWYEEVMNAYSLGRLPLDLQDGNDFTLAIMQTLRSLLRDSISEEIERWTRERPVRLREPIKVQYEDAKQELKNLLSVSGKNGNKWLRWMLNLIFAYLFGDLLFSFLWRNDKPYDKLQIVGIFSIILTFMLVIRLNKFLILEDKINRDEVKRLQLKIEQLEVLISAEQVGQQGESFRPK</sequence>
<comment type="caution">
    <text evidence="3">The sequence shown here is derived from an EMBL/GenBank/DDBJ whole genome shotgun (WGS) entry which is preliminary data.</text>
</comment>
<dbReference type="AlphaFoldDB" id="A0A8J2UHX9"/>
<dbReference type="Proteomes" id="UP000607559">
    <property type="component" value="Unassembled WGS sequence"/>
</dbReference>
<evidence type="ECO:0000259" key="2">
    <source>
        <dbReference type="Pfam" id="PF13614"/>
    </source>
</evidence>
<dbReference type="RefSeq" id="WP_188936575.1">
    <property type="nucleotide sequence ID" value="NZ_BMJC01000005.1"/>
</dbReference>
<organism evidence="3 4">
    <name type="scientific">Puia dinghuensis</name>
    <dbReference type="NCBI Taxonomy" id="1792502"/>
    <lineage>
        <taxon>Bacteria</taxon>
        <taxon>Pseudomonadati</taxon>
        <taxon>Bacteroidota</taxon>
        <taxon>Chitinophagia</taxon>
        <taxon>Chitinophagales</taxon>
        <taxon>Chitinophagaceae</taxon>
        <taxon>Puia</taxon>
    </lineage>
</organism>
<evidence type="ECO:0000313" key="4">
    <source>
        <dbReference type="Proteomes" id="UP000607559"/>
    </source>
</evidence>
<accession>A0A8J2UHX9</accession>
<evidence type="ECO:0000256" key="1">
    <source>
        <dbReference type="SAM" id="Phobius"/>
    </source>
</evidence>
<dbReference type="InterPro" id="IPR050678">
    <property type="entry name" value="DNA_Partitioning_ATPase"/>
</dbReference>
<keyword evidence="4" id="KW-1185">Reference proteome</keyword>
<dbReference type="EMBL" id="BMJC01000005">
    <property type="protein sequence ID" value="GGB18618.1"/>
    <property type="molecule type" value="Genomic_DNA"/>
</dbReference>
<protein>
    <recommendedName>
        <fullName evidence="2">AAA domain-containing protein</fullName>
    </recommendedName>
</protein>
<dbReference type="InterPro" id="IPR025669">
    <property type="entry name" value="AAA_dom"/>
</dbReference>
<reference evidence="3" key="1">
    <citation type="journal article" date="2014" name="Int. J. Syst. Evol. Microbiol.">
        <title>Complete genome sequence of Corynebacterium casei LMG S-19264T (=DSM 44701T), isolated from a smear-ripened cheese.</title>
        <authorList>
            <consortium name="US DOE Joint Genome Institute (JGI-PGF)"/>
            <person name="Walter F."/>
            <person name="Albersmeier A."/>
            <person name="Kalinowski J."/>
            <person name="Ruckert C."/>
        </authorList>
    </citation>
    <scope>NUCLEOTIDE SEQUENCE</scope>
    <source>
        <strain evidence="3">CGMCC 1.15448</strain>
    </source>
</reference>
<dbReference type="Gene3D" id="3.40.50.300">
    <property type="entry name" value="P-loop containing nucleotide triphosphate hydrolases"/>
    <property type="match status" value="1"/>
</dbReference>